<protein>
    <submittedName>
        <fullName evidence="1">Uncharacterized protein</fullName>
    </submittedName>
</protein>
<organism evidence="1 2">
    <name type="scientific">Larkinella bovis</name>
    <dbReference type="NCBI Taxonomy" id="683041"/>
    <lineage>
        <taxon>Bacteria</taxon>
        <taxon>Pseudomonadati</taxon>
        <taxon>Bacteroidota</taxon>
        <taxon>Cytophagia</taxon>
        <taxon>Cytophagales</taxon>
        <taxon>Spirosomataceae</taxon>
        <taxon>Larkinella</taxon>
    </lineage>
</organism>
<gene>
    <name evidence="1" type="ORF">ACFPMF_18920</name>
</gene>
<dbReference type="Proteomes" id="UP001596106">
    <property type="component" value="Unassembled WGS sequence"/>
</dbReference>
<proteinExistence type="predicted"/>
<name>A0ABW0IGX5_9BACT</name>
<reference evidence="2" key="1">
    <citation type="journal article" date="2019" name="Int. J. Syst. Evol. Microbiol.">
        <title>The Global Catalogue of Microorganisms (GCM) 10K type strain sequencing project: providing services to taxonomists for standard genome sequencing and annotation.</title>
        <authorList>
            <consortium name="The Broad Institute Genomics Platform"/>
            <consortium name="The Broad Institute Genome Sequencing Center for Infectious Disease"/>
            <person name="Wu L."/>
            <person name="Ma J."/>
        </authorList>
    </citation>
    <scope>NUCLEOTIDE SEQUENCE [LARGE SCALE GENOMIC DNA]</scope>
    <source>
        <strain evidence="2">CCUG 55250</strain>
    </source>
</reference>
<evidence type="ECO:0000313" key="2">
    <source>
        <dbReference type="Proteomes" id="UP001596106"/>
    </source>
</evidence>
<evidence type="ECO:0000313" key="1">
    <source>
        <dbReference type="EMBL" id="MFC5411402.1"/>
    </source>
</evidence>
<dbReference type="EMBL" id="JBHSMA010000006">
    <property type="protein sequence ID" value="MFC5411402.1"/>
    <property type="molecule type" value="Genomic_DNA"/>
</dbReference>
<dbReference type="RefSeq" id="WP_379848265.1">
    <property type="nucleotide sequence ID" value="NZ_JBHSMA010000006.1"/>
</dbReference>
<sequence>MAYFILKNQKAGPGGSRTITGQWLLENRGRRNEGMGVFINAENRVQLYHPDNVTLLINGKEVNASEIDGVQPEHLHTVIVKDVRDETAGPGRQKRYVQLFLNP</sequence>
<accession>A0ABW0IGX5</accession>
<keyword evidence="2" id="KW-1185">Reference proteome</keyword>
<comment type="caution">
    <text evidence="1">The sequence shown here is derived from an EMBL/GenBank/DDBJ whole genome shotgun (WGS) entry which is preliminary data.</text>
</comment>